<evidence type="ECO:0000313" key="2">
    <source>
        <dbReference type="Proteomes" id="UP000054776"/>
    </source>
</evidence>
<dbReference type="AlphaFoldDB" id="A0A0V1BBW5"/>
<dbReference type="Proteomes" id="UP000054776">
    <property type="component" value="Unassembled WGS sequence"/>
</dbReference>
<protein>
    <submittedName>
        <fullName evidence="1">Uncharacterized protein</fullName>
    </submittedName>
</protein>
<dbReference type="EMBL" id="JYDH01000065">
    <property type="protein sequence ID" value="KRY34585.1"/>
    <property type="molecule type" value="Genomic_DNA"/>
</dbReference>
<reference evidence="1 2" key="1">
    <citation type="submission" date="2015-01" db="EMBL/GenBank/DDBJ databases">
        <title>Evolution of Trichinella species and genotypes.</title>
        <authorList>
            <person name="Korhonen P.K."/>
            <person name="Edoardo P."/>
            <person name="Giuseppe L.R."/>
            <person name="Gasser R.B."/>
        </authorList>
    </citation>
    <scope>NUCLEOTIDE SEQUENCE [LARGE SCALE GENOMIC DNA]</scope>
    <source>
        <strain evidence="1">ISS3</strain>
    </source>
</reference>
<sequence length="103" mass="11622">MNYQSKSVQRFCYYSSLSCSECNNGVDVDLIAEKLLEFFEQNAVPMSFGLGYIHFTVAGVANADDLWGFALSCSCGLNLHNQYDKWYGAICPYLLCCQCSWLQ</sequence>
<dbReference type="InParanoid" id="A0A0V1BBW5"/>
<accession>A0A0V1BBW5</accession>
<keyword evidence="2" id="KW-1185">Reference proteome</keyword>
<proteinExistence type="predicted"/>
<evidence type="ECO:0000313" key="1">
    <source>
        <dbReference type="EMBL" id="KRY34585.1"/>
    </source>
</evidence>
<name>A0A0V1BBW5_TRISP</name>
<organism evidence="1 2">
    <name type="scientific">Trichinella spiralis</name>
    <name type="common">Trichina worm</name>
    <dbReference type="NCBI Taxonomy" id="6334"/>
    <lineage>
        <taxon>Eukaryota</taxon>
        <taxon>Metazoa</taxon>
        <taxon>Ecdysozoa</taxon>
        <taxon>Nematoda</taxon>
        <taxon>Enoplea</taxon>
        <taxon>Dorylaimia</taxon>
        <taxon>Trichinellida</taxon>
        <taxon>Trichinellidae</taxon>
        <taxon>Trichinella</taxon>
    </lineage>
</organism>
<gene>
    <name evidence="1" type="ORF">T01_16202</name>
</gene>
<comment type="caution">
    <text evidence="1">The sequence shown here is derived from an EMBL/GenBank/DDBJ whole genome shotgun (WGS) entry which is preliminary data.</text>
</comment>